<evidence type="ECO:0000256" key="1">
    <source>
        <dbReference type="ARBA" id="ARBA00007768"/>
    </source>
</evidence>
<evidence type="ECO:0000256" key="3">
    <source>
        <dbReference type="HAMAP-Rule" id="MF_00795"/>
    </source>
</evidence>
<dbReference type="Gene3D" id="3.20.20.380">
    <property type="entry name" value="Copper homeostasis (CutC) domain"/>
    <property type="match status" value="1"/>
</dbReference>
<evidence type="ECO:0000313" key="5">
    <source>
        <dbReference type="Proteomes" id="UP000052258"/>
    </source>
</evidence>
<dbReference type="SUPFAM" id="SSF110395">
    <property type="entry name" value="CutC-like"/>
    <property type="match status" value="1"/>
</dbReference>
<dbReference type="PATRIC" id="fig|1430899.3.peg.1239"/>
<evidence type="ECO:0000313" key="4">
    <source>
        <dbReference type="EMBL" id="KMT59928.1"/>
    </source>
</evidence>
<dbReference type="InterPro" id="IPR005627">
    <property type="entry name" value="CutC-like"/>
</dbReference>
<organism evidence="4 5">
    <name type="scientific">Listeria fleischmannii 1991</name>
    <dbReference type="NCBI Taxonomy" id="1430899"/>
    <lineage>
        <taxon>Bacteria</taxon>
        <taxon>Bacillati</taxon>
        <taxon>Bacillota</taxon>
        <taxon>Bacilli</taxon>
        <taxon>Bacillales</taxon>
        <taxon>Listeriaceae</taxon>
        <taxon>Listeria</taxon>
    </lineage>
</organism>
<comment type="similarity">
    <text evidence="1 3">Belongs to the CutC family.</text>
</comment>
<dbReference type="Proteomes" id="UP000052258">
    <property type="component" value="Unassembled WGS sequence"/>
</dbReference>
<dbReference type="AlphaFoldDB" id="A0A0J8GGR1"/>
<evidence type="ECO:0000256" key="2">
    <source>
        <dbReference type="ARBA" id="ARBA00022490"/>
    </source>
</evidence>
<dbReference type="GO" id="GO:0005507">
    <property type="term" value="F:copper ion binding"/>
    <property type="evidence" value="ECO:0007669"/>
    <property type="project" value="TreeGrafter"/>
</dbReference>
<reference evidence="4 5" key="1">
    <citation type="journal article" date="2015" name="Genome Biol. Evol.">
        <title>Comparative Genomics of Listeria Sensu Lato: Genus-Wide Differences in Evolutionary Dynamics and the Progressive Gain of Complex, Potentially Pathogenicity-Related Traits through Lateral Gene Transfer.</title>
        <authorList>
            <person name="Chiara M."/>
            <person name="Caruso M."/>
            <person name="D'Erchia A.M."/>
            <person name="Manzari C."/>
            <person name="Fraccalvieri R."/>
            <person name="Goffredo E."/>
            <person name="Latorre L."/>
            <person name="Miccolupo A."/>
            <person name="Padalino I."/>
            <person name="Santagada G."/>
            <person name="Chiocco D."/>
            <person name="Pesole G."/>
            <person name="Horner D.S."/>
            <person name="Parisi A."/>
        </authorList>
    </citation>
    <scope>NUCLEOTIDE SEQUENCE [LARGE SCALE GENOMIC DNA]</scope>
    <source>
        <strain evidence="4 5">1991</strain>
    </source>
</reference>
<comment type="subcellular location">
    <subcellularLocation>
        <location evidence="3">Cytoplasm</location>
    </subcellularLocation>
</comment>
<dbReference type="PANTHER" id="PTHR12598:SF0">
    <property type="entry name" value="COPPER HOMEOSTASIS PROTEIN CUTC HOMOLOG"/>
    <property type="match status" value="1"/>
</dbReference>
<dbReference type="FunFam" id="3.20.20.380:FF:000003">
    <property type="entry name" value="Copper homeostasis protein CutC"/>
    <property type="match status" value="1"/>
</dbReference>
<dbReference type="Pfam" id="PF03932">
    <property type="entry name" value="CutC"/>
    <property type="match status" value="1"/>
</dbReference>
<dbReference type="OrthoDB" id="9815677at2"/>
<dbReference type="InterPro" id="IPR036822">
    <property type="entry name" value="CutC-like_dom_sf"/>
</dbReference>
<gene>
    <name evidence="3" type="primary">cutC</name>
    <name evidence="4" type="ORF">X560_1482</name>
</gene>
<accession>A0A0J8GGR1</accession>
<dbReference type="HAMAP" id="MF_00795">
    <property type="entry name" value="CutC"/>
    <property type="match status" value="1"/>
</dbReference>
<dbReference type="RefSeq" id="WP_007476621.1">
    <property type="nucleotide sequence ID" value="NZ_KQ130614.1"/>
</dbReference>
<name>A0A0J8GGR1_9LIST</name>
<comment type="caution">
    <text evidence="3">Once thought to be involved in copper homeostasis, experiments in E.coli have shown this is not the case.</text>
</comment>
<dbReference type="PANTHER" id="PTHR12598">
    <property type="entry name" value="COPPER HOMEOSTASIS PROTEIN CUTC"/>
    <property type="match status" value="1"/>
</dbReference>
<sequence>MVIKELCIENHDSLESAIRNGAKRVELCDNLAKGGTSVSIGVAEFVQKKASEAGVSVVAMLRPRGGNFCYSAAEISMMRRDLEAYQSIGIKAFVFGCLTETGELNKTQMKELMHEIDAEFTFHMAFDELKTDKKMAIDWLAENGFTRILTHGGAGHLSPEEVIPVWREYIQYANNRITILPGGGITSENWQEIAQKTGATELHGTKIV</sequence>
<dbReference type="EMBL" id="AZHO01000012">
    <property type="protein sequence ID" value="KMT59928.1"/>
    <property type="molecule type" value="Genomic_DNA"/>
</dbReference>
<dbReference type="GO" id="GO:0005737">
    <property type="term" value="C:cytoplasm"/>
    <property type="evidence" value="ECO:0007669"/>
    <property type="project" value="UniProtKB-SubCell"/>
</dbReference>
<proteinExistence type="inferred from homology"/>
<comment type="caution">
    <text evidence="4">The sequence shown here is derived from an EMBL/GenBank/DDBJ whole genome shotgun (WGS) entry which is preliminary data.</text>
</comment>
<keyword evidence="5" id="KW-1185">Reference proteome</keyword>
<keyword evidence="2 3" id="KW-0963">Cytoplasm</keyword>
<protein>
    <recommendedName>
        <fullName evidence="3">PF03932 family protein CutC</fullName>
    </recommendedName>
</protein>